<keyword evidence="3" id="KW-1185">Reference proteome</keyword>
<feature type="region of interest" description="Disordered" evidence="1">
    <location>
        <begin position="111"/>
        <end position="139"/>
    </location>
</feature>
<dbReference type="EMBL" id="CAJHJT010000012">
    <property type="protein sequence ID" value="CAD6999207.1"/>
    <property type="molecule type" value="Genomic_DNA"/>
</dbReference>
<gene>
    <name evidence="2" type="ORF">CCAP1982_LOCUS7741</name>
</gene>
<protein>
    <submittedName>
        <fullName evidence="2">(Mediterranean fruit fly) hypothetical protein</fullName>
    </submittedName>
</protein>
<proteinExistence type="predicted"/>
<name>A0A811UN28_CERCA</name>
<dbReference type="AlphaFoldDB" id="A0A811UN28"/>
<evidence type="ECO:0000313" key="3">
    <source>
        <dbReference type="Proteomes" id="UP000606786"/>
    </source>
</evidence>
<evidence type="ECO:0000256" key="1">
    <source>
        <dbReference type="SAM" id="MobiDB-lite"/>
    </source>
</evidence>
<reference evidence="2" key="1">
    <citation type="submission" date="2020-11" db="EMBL/GenBank/DDBJ databases">
        <authorList>
            <person name="Whitehead M."/>
        </authorList>
    </citation>
    <scope>NUCLEOTIDE SEQUENCE</scope>
    <source>
        <strain evidence="2">EGII</strain>
    </source>
</reference>
<organism evidence="2 3">
    <name type="scientific">Ceratitis capitata</name>
    <name type="common">Mediterranean fruit fly</name>
    <name type="synonym">Tephritis capitata</name>
    <dbReference type="NCBI Taxonomy" id="7213"/>
    <lineage>
        <taxon>Eukaryota</taxon>
        <taxon>Metazoa</taxon>
        <taxon>Ecdysozoa</taxon>
        <taxon>Arthropoda</taxon>
        <taxon>Hexapoda</taxon>
        <taxon>Insecta</taxon>
        <taxon>Pterygota</taxon>
        <taxon>Neoptera</taxon>
        <taxon>Endopterygota</taxon>
        <taxon>Diptera</taxon>
        <taxon>Brachycera</taxon>
        <taxon>Muscomorpha</taxon>
        <taxon>Tephritoidea</taxon>
        <taxon>Tephritidae</taxon>
        <taxon>Ceratitis</taxon>
        <taxon>Ceratitis</taxon>
    </lineage>
</organism>
<dbReference type="Proteomes" id="UP000606786">
    <property type="component" value="Unassembled WGS sequence"/>
</dbReference>
<evidence type="ECO:0000313" key="2">
    <source>
        <dbReference type="EMBL" id="CAD6999207.1"/>
    </source>
</evidence>
<sequence>MAVTATINTTTPLAINGKFYCNWFGDWATHTHTHTPACIKALMLPQATSNKQCNSNTNTNTNTNSNNTATYYLSDSCHNKNKNTVFVLQIKFARMFVALFSKHSRITTLPTFPNTQPTGWSAGESRRGGSSVRTGQRNVGCRRRTNDAVNACAAYKFMATGVCNSNSNNNNSNCYGTTVRQLIIERLWNPTRKIMVNSINILAHTYY</sequence>
<comment type="caution">
    <text evidence="2">The sequence shown here is derived from an EMBL/GenBank/DDBJ whole genome shotgun (WGS) entry which is preliminary data.</text>
</comment>
<accession>A0A811UN28</accession>